<dbReference type="GO" id="GO:0005634">
    <property type="term" value="C:nucleus"/>
    <property type="evidence" value="ECO:0007669"/>
    <property type="project" value="TreeGrafter"/>
</dbReference>
<dbReference type="InterPro" id="IPR011009">
    <property type="entry name" value="Kinase-like_dom_sf"/>
</dbReference>
<keyword evidence="3" id="KW-0808">Transferase</keyword>
<reference evidence="10" key="1">
    <citation type="journal article" date="2017" name="Nat. Ecol. Evol.">
        <title>Genome expansion and lineage-specific genetic innovations in the forest pathogenic fungi Armillaria.</title>
        <authorList>
            <person name="Sipos G."/>
            <person name="Prasanna A.N."/>
            <person name="Walter M.C."/>
            <person name="O'Connor E."/>
            <person name="Balint B."/>
            <person name="Krizsan K."/>
            <person name="Kiss B."/>
            <person name="Hess J."/>
            <person name="Varga T."/>
            <person name="Slot J."/>
            <person name="Riley R."/>
            <person name="Boka B."/>
            <person name="Rigling D."/>
            <person name="Barry K."/>
            <person name="Lee J."/>
            <person name="Mihaltcheva S."/>
            <person name="LaButti K."/>
            <person name="Lipzen A."/>
            <person name="Waldron R."/>
            <person name="Moloney N.M."/>
            <person name="Sperisen C."/>
            <person name="Kredics L."/>
            <person name="Vagvoelgyi C."/>
            <person name="Patrignani A."/>
            <person name="Fitzpatrick D."/>
            <person name="Nagy I."/>
            <person name="Doyle S."/>
            <person name="Anderson J.B."/>
            <person name="Grigoriev I.V."/>
            <person name="Gueldener U."/>
            <person name="Muensterkoetter M."/>
            <person name="Nagy L.G."/>
        </authorList>
    </citation>
    <scope>NUCLEOTIDE SEQUENCE [LARGE SCALE GENOMIC DNA]</scope>
    <source>
        <strain evidence="10">C18/9</strain>
    </source>
</reference>
<evidence type="ECO:0000313" key="9">
    <source>
        <dbReference type="EMBL" id="SJL14614.1"/>
    </source>
</evidence>
<dbReference type="GO" id="GO:0000245">
    <property type="term" value="P:spliceosomal complex assembly"/>
    <property type="evidence" value="ECO:0007669"/>
    <property type="project" value="TreeGrafter"/>
</dbReference>
<dbReference type="STRING" id="47428.A0A284S0T2"/>
<keyword evidence="2" id="KW-0723">Serine/threonine-protein kinase</keyword>
<evidence type="ECO:0000256" key="4">
    <source>
        <dbReference type="ARBA" id="ARBA00022741"/>
    </source>
</evidence>
<dbReference type="GO" id="GO:0005737">
    <property type="term" value="C:cytoplasm"/>
    <property type="evidence" value="ECO:0007669"/>
    <property type="project" value="TreeGrafter"/>
</dbReference>
<evidence type="ECO:0000256" key="1">
    <source>
        <dbReference type="ARBA" id="ARBA00012513"/>
    </source>
</evidence>
<dbReference type="SUPFAM" id="SSF56112">
    <property type="entry name" value="Protein kinase-like (PK-like)"/>
    <property type="match status" value="1"/>
</dbReference>
<dbReference type="Gene3D" id="3.30.200.20">
    <property type="entry name" value="Phosphorylase Kinase, domain 1"/>
    <property type="match status" value="1"/>
</dbReference>
<evidence type="ECO:0000256" key="6">
    <source>
        <dbReference type="ARBA" id="ARBA00022840"/>
    </source>
</evidence>
<name>A0A284S0T2_ARMOS</name>
<protein>
    <recommendedName>
        <fullName evidence="1">non-specific serine/threonine protein kinase</fullName>
        <ecNumber evidence="1">2.7.11.1</ecNumber>
    </recommendedName>
</protein>
<keyword evidence="5" id="KW-0418">Kinase</keyword>
<dbReference type="EMBL" id="FUEG01000024">
    <property type="protein sequence ID" value="SJL14614.1"/>
    <property type="molecule type" value="Genomic_DNA"/>
</dbReference>
<evidence type="ECO:0000256" key="5">
    <source>
        <dbReference type="ARBA" id="ARBA00022777"/>
    </source>
</evidence>
<evidence type="ECO:0000256" key="2">
    <source>
        <dbReference type="ARBA" id="ARBA00022527"/>
    </source>
</evidence>
<dbReference type="GO" id="GO:0004674">
    <property type="term" value="F:protein serine/threonine kinase activity"/>
    <property type="evidence" value="ECO:0007669"/>
    <property type="project" value="UniProtKB-KW"/>
</dbReference>
<keyword evidence="4" id="KW-0547">Nucleotide-binding</keyword>
<keyword evidence="10" id="KW-1185">Reference proteome</keyword>
<dbReference type="EC" id="2.7.11.1" evidence="1"/>
<evidence type="ECO:0000256" key="8">
    <source>
        <dbReference type="ARBA" id="ARBA00048679"/>
    </source>
</evidence>
<dbReference type="OrthoDB" id="5979581at2759"/>
<evidence type="ECO:0000256" key="7">
    <source>
        <dbReference type="ARBA" id="ARBA00047899"/>
    </source>
</evidence>
<comment type="catalytic activity">
    <reaction evidence="8">
        <text>L-seryl-[protein] + ATP = O-phospho-L-seryl-[protein] + ADP + H(+)</text>
        <dbReference type="Rhea" id="RHEA:17989"/>
        <dbReference type="Rhea" id="RHEA-COMP:9863"/>
        <dbReference type="Rhea" id="RHEA-COMP:11604"/>
        <dbReference type="ChEBI" id="CHEBI:15378"/>
        <dbReference type="ChEBI" id="CHEBI:29999"/>
        <dbReference type="ChEBI" id="CHEBI:30616"/>
        <dbReference type="ChEBI" id="CHEBI:83421"/>
        <dbReference type="ChEBI" id="CHEBI:456216"/>
        <dbReference type="EC" id="2.7.11.1"/>
    </reaction>
</comment>
<dbReference type="Gene3D" id="1.10.510.10">
    <property type="entry name" value="Transferase(Phosphotransferase) domain 1"/>
    <property type="match status" value="2"/>
</dbReference>
<sequence length="284" mass="32306">MRSDVALKIMTDKATQAPELRELEFIQHSRRQNPGHVGYPHVVHLTDSFYIDGPHGKTPMHRDRNGAITRCKRVIRDVLSAPDYVHSVCNIIHMGRPCVLHSRVLSNIYIDVKITNVMMTALHEEMPQEGLGVLIPAQLHTFPASADKDTPAWLSFNFKLIVFGVVCYADKTDEHFTQEVCPVGVRPPEVTLRAGWGKPLQALGEFPASLRNRSRISKAWFNDDGSLRHKDVFPKKSLEALVEEQSGGALTLWSDCLHFMRRMLTLESDERASIEELLRHRWLN</sequence>
<dbReference type="GO" id="GO:0050684">
    <property type="term" value="P:regulation of mRNA processing"/>
    <property type="evidence" value="ECO:0007669"/>
    <property type="project" value="TreeGrafter"/>
</dbReference>
<dbReference type="PANTHER" id="PTHR47634:SF9">
    <property type="entry name" value="PROTEIN KINASE DOMAIN-CONTAINING PROTEIN-RELATED"/>
    <property type="match status" value="1"/>
</dbReference>
<gene>
    <name evidence="9" type="ORF">ARMOST_18077</name>
</gene>
<dbReference type="PANTHER" id="PTHR47634">
    <property type="entry name" value="PROTEIN KINASE DOMAIN-CONTAINING PROTEIN-RELATED"/>
    <property type="match status" value="1"/>
</dbReference>
<proteinExistence type="predicted"/>
<dbReference type="Proteomes" id="UP000219338">
    <property type="component" value="Unassembled WGS sequence"/>
</dbReference>
<organism evidence="9 10">
    <name type="scientific">Armillaria ostoyae</name>
    <name type="common">Armillaria root rot fungus</name>
    <dbReference type="NCBI Taxonomy" id="47428"/>
    <lineage>
        <taxon>Eukaryota</taxon>
        <taxon>Fungi</taxon>
        <taxon>Dikarya</taxon>
        <taxon>Basidiomycota</taxon>
        <taxon>Agaricomycotina</taxon>
        <taxon>Agaricomycetes</taxon>
        <taxon>Agaricomycetidae</taxon>
        <taxon>Agaricales</taxon>
        <taxon>Marasmiineae</taxon>
        <taxon>Physalacriaceae</taxon>
        <taxon>Armillaria</taxon>
    </lineage>
</organism>
<accession>A0A284S0T2</accession>
<keyword evidence="6" id="KW-0067">ATP-binding</keyword>
<evidence type="ECO:0000256" key="3">
    <source>
        <dbReference type="ARBA" id="ARBA00022679"/>
    </source>
</evidence>
<comment type="catalytic activity">
    <reaction evidence="7">
        <text>L-threonyl-[protein] + ATP = O-phospho-L-threonyl-[protein] + ADP + H(+)</text>
        <dbReference type="Rhea" id="RHEA:46608"/>
        <dbReference type="Rhea" id="RHEA-COMP:11060"/>
        <dbReference type="Rhea" id="RHEA-COMP:11605"/>
        <dbReference type="ChEBI" id="CHEBI:15378"/>
        <dbReference type="ChEBI" id="CHEBI:30013"/>
        <dbReference type="ChEBI" id="CHEBI:30616"/>
        <dbReference type="ChEBI" id="CHEBI:61977"/>
        <dbReference type="ChEBI" id="CHEBI:456216"/>
        <dbReference type="EC" id="2.7.11.1"/>
    </reaction>
</comment>
<dbReference type="GO" id="GO:0005524">
    <property type="term" value="F:ATP binding"/>
    <property type="evidence" value="ECO:0007669"/>
    <property type="project" value="UniProtKB-KW"/>
</dbReference>
<dbReference type="OMA" id="HFTEIIQ"/>
<evidence type="ECO:0000313" key="10">
    <source>
        <dbReference type="Proteomes" id="UP000219338"/>
    </source>
</evidence>
<dbReference type="AlphaFoldDB" id="A0A284S0T2"/>
<dbReference type="InterPro" id="IPR051334">
    <property type="entry name" value="SRPK"/>
</dbReference>